<keyword evidence="3" id="KW-1185">Reference proteome</keyword>
<keyword evidence="1" id="KW-0812">Transmembrane</keyword>
<accession>X6NKR3</accession>
<dbReference type="Proteomes" id="UP000023152">
    <property type="component" value="Unassembled WGS sequence"/>
</dbReference>
<name>X6NKR3_RETFI</name>
<dbReference type="PANTHER" id="PTHR14255:SF3">
    <property type="entry name" value="SULFITE EXPORTER TAUE_SAFE FAMILY PROTEIN 5-RELATED"/>
    <property type="match status" value="1"/>
</dbReference>
<evidence type="ECO:0000313" key="3">
    <source>
        <dbReference type="Proteomes" id="UP000023152"/>
    </source>
</evidence>
<feature type="transmembrane region" description="Helical" evidence="1">
    <location>
        <begin position="128"/>
        <end position="150"/>
    </location>
</feature>
<dbReference type="AlphaFoldDB" id="X6NKR3"/>
<gene>
    <name evidence="2" type="ORF">RFI_10551</name>
</gene>
<proteinExistence type="predicted"/>
<reference evidence="2 3" key="1">
    <citation type="journal article" date="2013" name="Curr. Biol.">
        <title>The Genome of the Foraminiferan Reticulomyxa filosa.</title>
        <authorList>
            <person name="Glockner G."/>
            <person name="Hulsmann N."/>
            <person name="Schleicher M."/>
            <person name="Noegel A.A."/>
            <person name="Eichinger L."/>
            <person name="Gallinger C."/>
            <person name="Pawlowski J."/>
            <person name="Sierra R."/>
            <person name="Euteneuer U."/>
            <person name="Pillet L."/>
            <person name="Moustafa A."/>
            <person name="Platzer M."/>
            <person name="Groth M."/>
            <person name="Szafranski K."/>
            <person name="Schliwa M."/>
        </authorList>
    </citation>
    <scope>NUCLEOTIDE SEQUENCE [LARGE SCALE GENOMIC DNA]</scope>
</reference>
<keyword evidence="1" id="KW-0472">Membrane</keyword>
<dbReference type="GO" id="GO:0016567">
    <property type="term" value="P:protein ubiquitination"/>
    <property type="evidence" value="ECO:0007669"/>
    <property type="project" value="TreeGrafter"/>
</dbReference>
<keyword evidence="1" id="KW-1133">Transmembrane helix</keyword>
<protein>
    <submittedName>
        <fullName evidence="2">Uncharacterized protein</fullName>
    </submittedName>
</protein>
<feature type="transmembrane region" description="Helical" evidence="1">
    <location>
        <begin position="79"/>
        <end position="99"/>
    </location>
</feature>
<dbReference type="GO" id="GO:0031464">
    <property type="term" value="C:Cul4A-RING E3 ubiquitin ligase complex"/>
    <property type="evidence" value="ECO:0007669"/>
    <property type="project" value="TreeGrafter"/>
</dbReference>
<feature type="transmembrane region" description="Helical" evidence="1">
    <location>
        <begin position="44"/>
        <end position="63"/>
    </location>
</feature>
<sequence>MSKEQVEIEELMRLCGRESSKELENLNVDQRRRLSTLVVEEAEIARPMMLVVLIWCVSSYFNLSKSGVFYHVDSCSSAWWTYTAMELPTLLVVMAMITWKSIRKYSEKKQLTWQPDVGDIDWNFRKAILYPSAAMGAGALGGLLGIGGGMV</sequence>
<dbReference type="EMBL" id="ASPP01007757">
    <property type="protein sequence ID" value="ETO26586.1"/>
    <property type="molecule type" value="Genomic_DNA"/>
</dbReference>
<comment type="caution">
    <text evidence="2">The sequence shown here is derived from an EMBL/GenBank/DDBJ whole genome shotgun (WGS) entry which is preliminary data.</text>
</comment>
<evidence type="ECO:0000256" key="1">
    <source>
        <dbReference type="SAM" id="Phobius"/>
    </source>
</evidence>
<feature type="non-terminal residue" evidence="2">
    <location>
        <position position="151"/>
    </location>
</feature>
<organism evidence="2 3">
    <name type="scientific">Reticulomyxa filosa</name>
    <dbReference type="NCBI Taxonomy" id="46433"/>
    <lineage>
        <taxon>Eukaryota</taxon>
        <taxon>Sar</taxon>
        <taxon>Rhizaria</taxon>
        <taxon>Retaria</taxon>
        <taxon>Foraminifera</taxon>
        <taxon>Monothalamids</taxon>
        <taxon>Reticulomyxidae</taxon>
        <taxon>Reticulomyxa</taxon>
    </lineage>
</organism>
<dbReference type="PANTHER" id="PTHR14255">
    <property type="entry name" value="CEREBLON"/>
    <property type="match status" value="1"/>
</dbReference>
<evidence type="ECO:0000313" key="2">
    <source>
        <dbReference type="EMBL" id="ETO26586.1"/>
    </source>
</evidence>